<reference evidence="2 3" key="1">
    <citation type="journal article" date="2020" name="IScience">
        <title>Genome Sequencing of the Endangered Kingdonia uniflora (Circaeasteraceae, Ranunculales) Reveals Potential Mechanisms of Evolutionary Specialization.</title>
        <authorList>
            <person name="Sun Y."/>
            <person name="Deng T."/>
            <person name="Zhang A."/>
            <person name="Moore M.J."/>
            <person name="Landis J.B."/>
            <person name="Lin N."/>
            <person name="Zhang H."/>
            <person name="Zhang X."/>
            <person name="Huang J."/>
            <person name="Zhang X."/>
            <person name="Sun H."/>
            <person name="Wang H."/>
        </authorList>
    </citation>
    <scope>NUCLEOTIDE SEQUENCE [LARGE SCALE GENOMIC DNA]</scope>
    <source>
        <strain evidence="2">TB1705</strain>
        <tissue evidence="2">Leaf</tissue>
    </source>
</reference>
<protein>
    <submittedName>
        <fullName evidence="2">Uncharacterized protein</fullName>
    </submittedName>
</protein>
<comment type="caution">
    <text evidence="2">The sequence shown here is derived from an EMBL/GenBank/DDBJ whole genome shotgun (WGS) entry which is preliminary data.</text>
</comment>
<gene>
    <name evidence="2" type="ORF">GIB67_005092</name>
</gene>
<proteinExistence type="predicted"/>
<evidence type="ECO:0000313" key="3">
    <source>
        <dbReference type="Proteomes" id="UP000541444"/>
    </source>
</evidence>
<feature type="non-terminal residue" evidence="2">
    <location>
        <position position="358"/>
    </location>
</feature>
<organism evidence="2 3">
    <name type="scientific">Kingdonia uniflora</name>
    <dbReference type="NCBI Taxonomy" id="39325"/>
    <lineage>
        <taxon>Eukaryota</taxon>
        <taxon>Viridiplantae</taxon>
        <taxon>Streptophyta</taxon>
        <taxon>Embryophyta</taxon>
        <taxon>Tracheophyta</taxon>
        <taxon>Spermatophyta</taxon>
        <taxon>Magnoliopsida</taxon>
        <taxon>Ranunculales</taxon>
        <taxon>Circaeasteraceae</taxon>
        <taxon>Kingdonia</taxon>
    </lineage>
</organism>
<accession>A0A7J7KUT2</accession>
<dbReference type="AlphaFoldDB" id="A0A7J7KUT2"/>
<evidence type="ECO:0000313" key="2">
    <source>
        <dbReference type="EMBL" id="KAF6134082.1"/>
    </source>
</evidence>
<feature type="coiled-coil region" evidence="1">
    <location>
        <begin position="243"/>
        <end position="319"/>
    </location>
</feature>
<keyword evidence="3" id="KW-1185">Reference proteome</keyword>
<keyword evidence="1" id="KW-0175">Coiled coil</keyword>
<name>A0A7J7KUT2_9MAGN</name>
<feature type="coiled-coil region" evidence="1">
    <location>
        <begin position="137"/>
        <end position="186"/>
    </location>
</feature>
<evidence type="ECO:0000256" key="1">
    <source>
        <dbReference type="SAM" id="Coils"/>
    </source>
</evidence>
<sequence length="358" mass="41443">VVWDPYINKRDSAHAFKEFTFFYGVLASPDHVQPCCPNRVVRQFNREQGIPGKRLITEWKDFILKKADRGRRVREGPLVCTEGYLEWFASVSWTTICPIVADLAADDDAGVHQRKEATVNEHGDTPVRHSQDVAEQYDTSTSECDMLKETIEQMKAEIELKRILEYKNLEEKNTSLEAELRQKSSLEDCNQSLSVELNKNCKEIESLKAVNALLMEQIDLQLPPATPLAMLPSHQPVLDITLAKKYEDLLAAHEDIKKKLIAKEDFIMIWTFKYKKEAARYTEETNHLRRKLVNAEERMKSLEANNSEWHKKLVNSEERKKTLEVDNNEWEVWRQTLKKALASEGMGDMGDPTFEELF</sequence>
<dbReference type="EMBL" id="JACGCM010002892">
    <property type="protein sequence ID" value="KAF6134082.1"/>
    <property type="molecule type" value="Genomic_DNA"/>
</dbReference>
<dbReference type="Proteomes" id="UP000541444">
    <property type="component" value="Unassembled WGS sequence"/>
</dbReference>